<feature type="transmembrane region" description="Helical" evidence="1">
    <location>
        <begin position="51"/>
        <end position="73"/>
    </location>
</feature>
<keyword evidence="1" id="KW-0472">Membrane</keyword>
<organism evidence="2 3">
    <name type="scientific">Gilliamella apicola</name>
    <dbReference type="NCBI Taxonomy" id="1196095"/>
    <lineage>
        <taxon>Bacteria</taxon>
        <taxon>Pseudomonadati</taxon>
        <taxon>Pseudomonadota</taxon>
        <taxon>Gammaproteobacteria</taxon>
        <taxon>Orbales</taxon>
        <taxon>Orbaceae</taxon>
        <taxon>Gilliamella</taxon>
    </lineage>
</organism>
<accession>A0A2V4DW68</accession>
<gene>
    <name evidence="2" type="ORF">DKK79_12460</name>
</gene>
<evidence type="ECO:0000256" key="1">
    <source>
        <dbReference type="SAM" id="Phobius"/>
    </source>
</evidence>
<dbReference type="EMBL" id="QGLP01000008">
    <property type="protein sequence ID" value="PXZ02859.1"/>
    <property type="molecule type" value="Genomic_DNA"/>
</dbReference>
<comment type="caution">
    <text evidence="2">The sequence shown here is derived from an EMBL/GenBank/DDBJ whole genome shotgun (WGS) entry which is preliminary data.</text>
</comment>
<proteinExistence type="predicted"/>
<dbReference type="RefSeq" id="WP_110424367.1">
    <property type="nucleotide sequence ID" value="NZ_QGLP01000008.1"/>
</dbReference>
<keyword evidence="1" id="KW-0812">Transmembrane</keyword>
<dbReference type="AlphaFoldDB" id="A0A2V4DW68"/>
<feature type="transmembrane region" description="Helical" evidence="1">
    <location>
        <begin position="20"/>
        <end position="39"/>
    </location>
</feature>
<dbReference type="Pfam" id="PF13803">
    <property type="entry name" value="DUF4184"/>
    <property type="match status" value="1"/>
</dbReference>
<sequence length="78" mass="9017">MLFTFAHPTIILPCYKQAHLFLMTVFIIASMSPIFEYFIRMAVESDVSHHIIGILLFGFAINSLYCFSLILHYSRSLN</sequence>
<reference evidence="2 3" key="1">
    <citation type="submission" date="2018-05" db="EMBL/GenBank/DDBJ databases">
        <title>Reference genomes for bee gut microbiota database.</title>
        <authorList>
            <person name="Ellegaard K.M."/>
        </authorList>
    </citation>
    <scope>NUCLEOTIDE SEQUENCE [LARGE SCALE GENOMIC DNA]</scope>
    <source>
        <strain evidence="2 3">ESL0177</strain>
    </source>
</reference>
<protein>
    <submittedName>
        <fullName evidence="2">Uncharacterized protein</fullName>
    </submittedName>
</protein>
<name>A0A2V4DW68_9GAMM</name>
<evidence type="ECO:0000313" key="2">
    <source>
        <dbReference type="EMBL" id="PXZ02859.1"/>
    </source>
</evidence>
<dbReference type="Proteomes" id="UP000247483">
    <property type="component" value="Unassembled WGS sequence"/>
</dbReference>
<dbReference type="InterPro" id="IPR025238">
    <property type="entry name" value="DUF4184"/>
</dbReference>
<keyword evidence="1" id="KW-1133">Transmembrane helix</keyword>
<evidence type="ECO:0000313" key="3">
    <source>
        <dbReference type="Proteomes" id="UP000247483"/>
    </source>
</evidence>